<keyword evidence="5 7" id="KW-0573">Peptidoglycan synthesis</keyword>
<proteinExistence type="inferred from homology"/>
<evidence type="ECO:0000256" key="2">
    <source>
        <dbReference type="ARBA" id="ARBA00005992"/>
    </source>
</evidence>
<dbReference type="KEGG" id="ery:CP97_14465"/>
<protein>
    <recommendedName>
        <fullName evidence="9">L,D-TPase catalytic domain-containing protein</fullName>
    </recommendedName>
</protein>
<dbReference type="PANTHER" id="PTHR41533">
    <property type="entry name" value="L,D-TRANSPEPTIDASE HI_1667-RELATED"/>
    <property type="match status" value="1"/>
</dbReference>
<evidence type="ECO:0000256" key="5">
    <source>
        <dbReference type="ARBA" id="ARBA00022984"/>
    </source>
</evidence>
<dbReference type="InterPro" id="IPR038063">
    <property type="entry name" value="Transpep_catalytic_dom"/>
</dbReference>
<feature type="domain" description="L,D-TPase catalytic" evidence="9">
    <location>
        <begin position="176"/>
        <end position="342"/>
    </location>
</feature>
<evidence type="ECO:0000256" key="3">
    <source>
        <dbReference type="ARBA" id="ARBA00022679"/>
    </source>
</evidence>
<dbReference type="EMBL" id="CP011310">
    <property type="protein sequence ID" value="AKQ43505.2"/>
    <property type="molecule type" value="Genomic_DNA"/>
</dbReference>
<feature type="signal peptide" evidence="8">
    <location>
        <begin position="1"/>
        <end position="20"/>
    </location>
</feature>
<keyword evidence="11" id="KW-1185">Reference proteome</keyword>
<dbReference type="Pfam" id="PF03734">
    <property type="entry name" value="YkuD"/>
    <property type="match status" value="1"/>
</dbReference>
<dbReference type="Gene3D" id="2.40.440.10">
    <property type="entry name" value="L,D-transpeptidase catalytic domain-like"/>
    <property type="match status" value="1"/>
</dbReference>
<evidence type="ECO:0000259" key="9">
    <source>
        <dbReference type="PROSITE" id="PS52029"/>
    </source>
</evidence>
<evidence type="ECO:0000313" key="10">
    <source>
        <dbReference type="EMBL" id="AKQ43505.2"/>
    </source>
</evidence>
<dbReference type="GO" id="GO:0016740">
    <property type="term" value="F:transferase activity"/>
    <property type="evidence" value="ECO:0007669"/>
    <property type="project" value="UniProtKB-KW"/>
</dbReference>
<keyword evidence="3" id="KW-0808">Transferase</keyword>
<comment type="pathway">
    <text evidence="1 7">Cell wall biogenesis; peptidoglycan biosynthesis.</text>
</comment>
<dbReference type="GO" id="GO:0004180">
    <property type="term" value="F:carboxypeptidase activity"/>
    <property type="evidence" value="ECO:0007669"/>
    <property type="project" value="UniProtKB-ARBA"/>
</dbReference>
<evidence type="ECO:0000256" key="6">
    <source>
        <dbReference type="ARBA" id="ARBA00023316"/>
    </source>
</evidence>
<evidence type="ECO:0000256" key="8">
    <source>
        <dbReference type="SAM" id="SignalP"/>
    </source>
</evidence>
<dbReference type="UniPathway" id="UPA00219"/>
<accession>A0A0H4VGH4</accession>
<dbReference type="InterPro" id="IPR052905">
    <property type="entry name" value="LD-transpeptidase_YkuD-like"/>
</dbReference>
<evidence type="ECO:0000313" key="11">
    <source>
        <dbReference type="Proteomes" id="UP000059113"/>
    </source>
</evidence>
<dbReference type="GO" id="GO:0008360">
    <property type="term" value="P:regulation of cell shape"/>
    <property type="evidence" value="ECO:0007669"/>
    <property type="project" value="UniProtKB-UniRule"/>
</dbReference>
<sequence length="391" mass="43494">MRNLFLILLLFVAGFMPLNAQDTANNHARGNWRPAQAENLLQWVLRAGDEAIELPMQTARDLREAIDTGERDHLNEVSDTAALQLLRAYHGQCCGDTMPENWHIAQSVTDQTLRDRIAEALSADRIDLVIRAARPDHPHYSALATAYTNETNVARRQLLALNLARWRSIPIPAEGRYLIVNSAAQELTLWEGTTIMDSWRVIVGKPSSPTPVFSVDVSGVVLNPWWNIPSSIAAEGIAAFVRQNPTAARAQGYVYTNGRYRQMPGDNNTLGRMKLVMPNRFAVILHDTSNRELFTLEERARSHGCVRVDRALQFAETLLSPDGWGASEIEQAIKAGRTVTIPLSHKIPLYVAYFTAAPDRTGTIRFFPDIYNRDGAAALRQANGETECALG</sequence>
<dbReference type="RefSeq" id="WP_048886527.1">
    <property type="nucleotide sequence ID" value="NZ_CP011310.1"/>
</dbReference>
<dbReference type="SUPFAM" id="SSF141523">
    <property type="entry name" value="L,D-transpeptidase catalytic domain-like"/>
    <property type="match status" value="1"/>
</dbReference>
<name>A0A0H4VGH4_9SPHN</name>
<dbReference type="Proteomes" id="UP000059113">
    <property type="component" value="Chromosome"/>
</dbReference>
<feature type="chain" id="PRO_5007772104" description="L,D-TPase catalytic domain-containing protein" evidence="8">
    <location>
        <begin position="21"/>
        <end position="391"/>
    </location>
</feature>
<dbReference type="PANTHER" id="PTHR41533:SF1">
    <property type="entry name" value="L,D-TRANSPEPTIDASE YCBB-RELATED"/>
    <property type="match status" value="1"/>
</dbReference>
<evidence type="ECO:0000256" key="4">
    <source>
        <dbReference type="ARBA" id="ARBA00022960"/>
    </source>
</evidence>
<comment type="similarity">
    <text evidence="2">Belongs to the YkuD family.</text>
</comment>
<dbReference type="CDD" id="cd16913">
    <property type="entry name" value="YkuD_like"/>
    <property type="match status" value="1"/>
</dbReference>
<dbReference type="PROSITE" id="PS52029">
    <property type="entry name" value="LD_TPASE"/>
    <property type="match status" value="1"/>
</dbReference>
<reference evidence="11" key="2">
    <citation type="submission" date="2015-04" db="EMBL/GenBank/DDBJ databases">
        <title>The complete genome sequence of Erythrobacter sp. s21-N3.</title>
        <authorList>
            <person name="Zhuang L."/>
            <person name="Liu Y."/>
            <person name="Shao Z."/>
        </authorList>
    </citation>
    <scope>NUCLEOTIDE SEQUENCE [LARGE SCALE GENOMIC DNA]</scope>
    <source>
        <strain evidence="11">s21-N3</strain>
    </source>
</reference>
<dbReference type="AlphaFoldDB" id="A0A0H4VGH4"/>
<keyword evidence="8" id="KW-0732">Signal</keyword>
<feature type="active site" description="Nucleophile" evidence="7">
    <location>
        <position position="305"/>
    </location>
</feature>
<evidence type="ECO:0000256" key="1">
    <source>
        <dbReference type="ARBA" id="ARBA00004752"/>
    </source>
</evidence>
<dbReference type="GO" id="GO:0071555">
    <property type="term" value="P:cell wall organization"/>
    <property type="evidence" value="ECO:0007669"/>
    <property type="project" value="UniProtKB-UniRule"/>
</dbReference>
<organism evidence="10 11">
    <name type="scientific">Aurantiacibacter atlanticus</name>
    <dbReference type="NCBI Taxonomy" id="1648404"/>
    <lineage>
        <taxon>Bacteria</taxon>
        <taxon>Pseudomonadati</taxon>
        <taxon>Pseudomonadota</taxon>
        <taxon>Alphaproteobacteria</taxon>
        <taxon>Sphingomonadales</taxon>
        <taxon>Erythrobacteraceae</taxon>
        <taxon>Aurantiacibacter</taxon>
    </lineage>
</organism>
<dbReference type="STRING" id="1648404.CP97_14465"/>
<dbReference type="GO" id="GO:0009252">
    <property type="term" value="P:peptidoglycan biosynthetic process"/>
    <property type="evidence" value="ECO:0007669"/>
    <property type="project" value="UniProtKB-UniPathway"/>
</dbReference>
<gene>
    <name evidence="10" type="ORF">CP97_14465</name>
</gene>
<evidence type="ECO:0000256" key="7">
    <source>
        <dbReference type="PROSITE-ProRule" id="PRU01373"/>
    </source>
</evidence>
<reference evidence="10 11" key="1">
    <citation type="journal article" date="2015" name="Int. J. Syst. Evol. Microbiol.">
        <title>Erythrobacter atlanticus sp. nov., a bacterium from ocean sediment able to degrade polycyclic aromatic hydrocarbons.</title>
        <authorList>
            <person name="Zhuang L."/>
            <person name="Liu Y."/>
            <person name="Wang L."/>
            <person name="Wang W."/>
            <person name="Shao Z."/>
        </authorList>
    </citation>
    <scope>NUCLEOTIDE SEQUENCE [LARGE SCALE GENOMIC DNA]</scope>
    <source>
        <strain evidence="11">s21-N3</strain>
    </source>
</reference>
<dbReference type="InterPro" id="IPR005490">
    <property type="entry name" value="LD_TPept_cat_dom"/>
</dbReference>
<feature type="active site" description="Proton donor/acceptor" evidence="7">
    <location>
        <position position="286"/>
    </location>
</feature>
<keyword evidence="6 7" id="KW-0961">Cell wall biogenesis/degradation</keyword>
<keyword evidence="4 7" id="KW-0133">Cell shape</keyword>